<evidence type="ECO:0000313" key="3">
    <source>
        <dbReference type="Proteomes" id="UP001374579"/>
    </source>
</evidence>
<dbReference type="Proteomes" id="UP001374579">
    <property type="component" value="Unassembled WGS sequence"/>
</dbReference>
<feature type="region of interest" description="Disordered" evidence="1">
    <location>
        <begin position="31"/>
        <end position="50"/>
    </location>
</feature>
<keyword evidence="3" id="KW-1185">Reference proteome</keyword>
<accession>A0AAN9BDN5</accession>
<protein>
    <submittedName>
        <fullName evidence="2">Uncharacterized protein</fullName>
    </submittedName>
</protein>
<proteinExistence type="predicted"/>
<evidence type="ECO:0000256" key="1">
    <source>
        <dbReference type="SAM" id="MobiDB-lite"/>
    </source>
</evidence>
<dbReference type="AlphaFoldDB" id="A0AAN9BDN5"/>
<feature type="compositionally biased region" description="Low complexity" evidence="1">
    <location>
        <begin position="1"/>
        <end position="11"/>
    </location>
</feature>
<evidence type="ECO:0000313" key="2">
    <source>
        <dbReference type="EMBL" id="KAK7102759.1"/>
    </source>
</evidence>
<feature type="region of interest" description="Disordered" evidence="1">
    <location>
        <begin position="1"/>
        <end position="21"/>
    </location>
</feature>
<comment type="caution">
    <text evidence="2">The sequence shown here is derived from an EMBL/GenBank/DDBJ whole genome shotgun (WGS) entry which is preliminary data.</text>
</comment>
<dbReference type="EMBL" id="JBAMIC010000010">
    <property type="protein sequence ID" value="KAK7102759.1"/>
    <property type="molecule type" value="Genomic_DNA"/>
</dbReference>
<gene>
    <name evidence="2" type="ORF">V1264_020939</name>
</gene>
<reference evidence="2 3" key="1">
    <citation type="submission" date="2024-02" db="EMBL/GenBank/DDBJ databases">
        <title>Chromosome-scale genome assembly of the rough periwinkle Littorina saxatilis.</title>
        <authorList>
            <person name="De Jode A."/>
            <person name="Faria R."/>
            <person name="Formenti G."/>
            <person name="Sims Y."/>
            <person name="Smith T.P."/>
            <person name="Tracey A."/>
            <person name="Wood J.M.D."/>
            <person name="Zagrodzka Z.B."/>
            <person name="Johannesson K."/>
            <person name="Butlin R.K."/>
            <person name="Leder E.H."/>
        </authorList>
    </citation>
    <scope>NUCLEOTIDE SEQUENCE [LARGE SCALE GENOMIC DNA]</scope>
    <source>
        <strain evidence="2">Snail1</strain>
        <tissue evidence="2">Muscle</tissue>
    </source>
</reference>
<organism evidence="2 3">
    <name type="scientific">Littorina saxatilis</name>
    <dbReference type="NCBI Taxonomy" id="31220"/>
    <lineage>
        <taxon>Eukaryota</taxon>
        <taxon>Metazoa</taxon>
        <taxon>Spiralia</taxon>
        <taxon>Lophotrochozoa</taxon>
        <taxon>Mollusca</taxon>
        <taxon>Gastropoda</taxon>
        <taxon>Caenogastropoda</taxon>
        <taxon>Littorinimorpha</taxon>
        <taxon>Littorinoidea</taxon>
        <taxon>Littorinidae</taxon>
        <taxon>Littorina</taxon>
    </lineage>
</organism>
<sequence length="72" mass="7651">MATGGIPISTSTPPPTLFPHPFIEGEEVAAAESDPLVGQGVDSNPRATEAPEPIRLCTKCKDCPGFASHYWR</sequence>
<name>A0AAN9BDN5_9CAEN</name>